<protein>
    <submittedName>
        <fullName evidence="1">Uncharacterized protein</fullName>
    </submittedName>
</protein>
<dbReference type="AlphaFoldDB" id="A0A402CBU1"/>
<comment type="caution">
    <text evidence="1">The sequence shown here is derived from an EMBL/GenBank/DDBJ whole genome shotgun (WGS) entry which is preliminary data.</text>
</comment>
<dbReference type="Proteomes" id="UP000287519">
    <property type="component" value="Unassembled WGS sequence"/>
</dbReference>
<accession>A0A402CBU1</accession>
<keyword evidence="2" id="KW-1185">Reference proteome</keyword>
<gene>
    <name evidence="1" type="ORF">Rhow_004728</name>
</gene>
<evidence type="ECO:0000313" key="2">
    <source>
        <dbReference type="Proteomes" id="UP000287519"/>
    </source>
</evidence>
<reference evidence="1 2" key="1">
    <citation type="submission" date="2018-11" db="EMBL/GenBank/DDBJ databases">
        <title>Microbial catabolism of amino acid.</title>
        <authorList>
            <person name="Hibi M."/>
            <person name="Ogawa J."/>
        </authorList>
    </citation>
    <scope>NUCLEOTIDE SEQUENCE [LARGE SCALE GENOMIC DNA]</scope>
    <source>
        <strain evidence="1 2">C31-06</strain>
    </source>
</reference>
<organism evidence="1 2">
    <name type="scientific">Rhodococcus wratislaviensis</name>
    <name type="common">Tsukamurella wratislaviensis</name>
    <dbReference type="NCBI Taxonomy" id="44752"/>
    <lineage>
        <taxon>Bacteria</taxon>
        <taxon>Bacillati</taxon>
        <taxon>Actinomycetota</taxon>
        <taxon>Actinomycetes</taxon>
        <taxon>Mycobacteriales</taxon>
        <taxon>Nocardiaceae</taxon>
        <taxon>Rhodococcus</taxon>
    </lineage>
</organism>
<evidence type="ECO:0000313" key="1">
    <source>
        <dbReference type="EMBL" id="GCE41069.1"/>
    </source>
</evidence>
<dbReference type="EMBL" id="BHYM01000040">
    <property type="protein sequence ID" value="GCE41069.1"/>
    <property type="molecule type" value="Genomic_DNA"/>
</dbReference>
<name>A0A402CBU1_RHOWR</name>
<proteinExistence type="predicted"/>
<sequence>MVRRPRRPRRSARLCCTGHCGPAFFPVSTSALLARVRVVTRAPERTVAQGCMPIFCDDRSNGRDGRQARTTSGDPRADDVSIGCRFHEFHPSWPHKLKR</sequence>